<evidence type="ECO:0000313" key="1">
    <source>
        <dbReference type="EMBL" id="TGD96566.1"/>
    </source>
</evidence>
<dbReference type="AlphaFoldDB" id="A0A4Z0NK56"/>
<evidence type="ECO:0000313" key="2">
    <source>
        <dbReference type="Proteomes" id="UP000297535"/>
    </source>
</evidence>
<dbReference type="OrthoDB" id="8001426at2"/>
<gene>
    <name evidence="1" type="ORF">EU555_22650</name>
</gene>
<sequence>MTHPPLIPLDTQWQRVLAASQLWAGEMFVFGLAVQIAWIEGWTQPVIVAAEARSARLARLTRRDRLMRRGVPEHLAGKGLHLVTGGTRRADQPP</sequence>
<accession>A0A4Z0NK56</accession>
<reference evidence="1 2" key="1">
    <citation type="submission" date="2019-04" db="EMBL/GenBank/DDBJ databases">
        <authorList>
            <person name="Feng G."/>
            <person name="Zhu H."/>
        </authorList>
    </citation>
    <scope>NUCLEOTIDE SEQUENCE [LARGE SCALE GENOMIC DNA]</scope>
    <source>
        <strain evidence="1 2">6HR-1</strain>
    </source>
</reference>
<organism evidence="1 2">
    <name type="scientific">Methylobacterium nonmethylotrophicum</name>
    <dbReference type="NCBI Taxonomy" id="1141884"/>
    <lineage>
        <taxon>Bacteria</taxon>
        <taxon>Pseudomonadati</taxon>
        <taxon>Pseudomonadota</taxon>
        <taxon>Alphaproteobacteria</taxon>
        <taxon>Hyphomicrobiales</taxon>
        <taxon>Methylobacteriaceae</taxon>
        <taxon>Methylobacterium</taxon>
    </lineage>
</organism>
<dbReference type="Proteomes" id="UP000297535">
    <property type="component" value="Unassembled WGS sequence"/>
</dbReference>
<comment type="caution">
    <text evidence="1">The sequence shown here is derived from an EMBL/GenBank/DDBJ whole genome shotgun (WGS) entry which is preliminary data.</text>
</comment>
<protein>
    <submittedName>
        <fullName evidence="1">Uncharacterized protein</fullName>
    </submittedName>
</protein>
<keyword evidence="2" id="KW-1185">Reference proteome</keyword>
<dbReference type="RefSeq" id="WP_135417496.1">
    <property type="nucleotide sequence ID" value="NZ_SRLB01000018.1"/>
</dbReference>
<proteinExistence type="predicted"/>
<name>A0A4Z0NK56_9HYPH</name>
<dbReference type="EMBL" id="SRLB01000018">
    <property type="protein sequence ID" value="TGD96566.1"/>
    <property type="molecule type" value="Genomic_DNA"/>
</dbReference>